<dbReference type="PATRIC" id="fig|1666911.3.peg.3589"/>
<dbReference type="AlphaFoldDB" id="A0A0P8C5N0"/>
<keyword evidence="4 7" id="KW-0808">Transferase</keyword>
<evidence type="ECO:0000256" key="2">
    <source>
        <dbReference type="ARBA" id="ARBA00011900"/>
    </source>
</evidence>
<dbReference type="InterPro" id="IPR023095">
    <property type="entry name" value="Ade_MeTrfase_dom_2"/>
</dbReference>
<dbReference type="GO" id="GO:0043565">
    <property type="term" value="F:sequence-specific DNA binding"/>
    <property type="evidence" value="ECO:0007669"/>
    <property type="project" value="TreeGrafter"/>
</dbReference>
<dbReference type="InterPro" id="IPR029063">
    <property type="entry name" value="SAM-dependent_MTases_sf"/>
</dbReference>
<evidence type="ECO:0000256" key="3">
    <source>
        <dbReference type="ARBA" id="ARBA00022603"/>
    </source>
</evidence>
<proteinExistence type="inferred from homology"/>
<name>A0A0P8C5N0_9CYAN</name>
<dbReference type="PANTHER" id="PTHR30481:SF3">
    <property type="entry name" value="DNA ADENINE METHYLASE"/>
    <property type="match status" value="1"/>
</dbReference>
<organism evidence="7 8">
    <name type="scientific">Phormidesmis priestleyi Ana</name>
    <dbReference type="NCBI Taxonomy" id="1666911"/>
    <lineage>
        <taxon>Bacteria</taxon>
        <taxon>Bacillati</taxon>
        <taxon>Cyanobacteriota</taxon>
        <taxon>Cyanophyceae</taxon>
        <taxon>Leptolyngbyales</taxon>
        <taxon>Leptolyngbyaceae</taxon>
        <taxon>Phormidesmis</taxon>
    </lineage>
</organism>
<sequence>MGGGALFFYLSAQLRAQGKTAYLSDVNPELVNVYQCVRDRVEDLIQQLNAHQADHCETHYYSVRSQQPTDPVQKAARFIYLNKTCYNGLYRENSKGFFNVPIGRYKSPKICAPDLLRPASAALQIAEISTRPFSTVLARATTPQDFVYFDPPYHPLSDTSKFTAYSRYSFAEPQQTALKEAIAQLAQQKVKVLASNSDCAFIRELYSGFDIKTITAARSINSKASKRGKITEVLIIA</sequence>
<dbReference type="GO" id="GO:0032259">
    <property type="term" value="P:methylation"/>
    <property type="evidence" value="ECO:0007669"/>
    <property type="project" value="UniProtKB-KW"/>
</dbReference>
<dbReference type="InterPro" id="IPR002052">
    <property type="entry name" value="DNA_methylase_N6_adenine_CS"/>
</dbReference>
<dbReference type="PANTHER" id="PTHR30481">
    <property type="entry name" value="DNA ADENINE METHYLASE"/>
    <property type="match status" value="1"/>
</dbReference>
<protein>
    <recommendedName>
        <fullName evidence="2">site-specific DNA-methyltransferase (adenine-specific)</fullName>
        <ecNumber evidence="2">2.1.1.72</ecNumber>
    </recommendedName>
</protein>
<dbReference type="GO" id="GO:1904047">
    <property type="term" value="F:S-adenosyl-L-methionine binding"/>
    <property type="evidence" value="ECO:0007669"/>
    <property type="project" value="TreeGrafter"/>
</dbReference>
<comment type="caution">
    <text evidence="7">The sequence shown here is derived from an EMBL/GenBank/DDBJ whole genome shotgun (WGS) entry which is preliminary data.</text>
</comment>
<dbReference type="GO" id="GO:0009007">
    <property type="term" value="F:site-specific DNA-methyltransferase (adenine-specific) activity"/>
    <property type="evidence" value="ECO:0007669"/>
    <property type="project" value="UniProtKB-EC"/>
</dbReference>
<dbReference type="Gene3D" id="3.40.50.150">
    <property type="entry name" value="Vaccinia Virus protein VP39"/>
    <property type="match status" value="1"/>
</dbReference>
<evidence type="ECO:0000313" key="7">
    <source>
        <dbReference type="EMBL" id="KPQ37029.1"/>
    </source>
</evidence>
<evidence type="ECO:0000256" key="6">
    <source>
        <dbReference type="ARBA" id="ARBA00047942"/>
    </source>
</evidence>
<comment type="catalytic activity">
    <reaction evidence="6">
        <text>a 2'-deoxyadenosine in DNA + S-adenosyl-L-methionine = an N(6)-methyl-2'-deoxyadenosine in DNA + S-adenosyl-L-homocysteine + H(+)</text>
        <dbReference type="Rhea" id="RHEA:15197"/>
        <dbReference type="Rhea" id="RHEA-COMP:12418"/>
        <dbReference type="Rhea" id="RHEA-COMP:12419"/>
        <dbReference type="ChEBI" id="CHEBI:15378"/>
        <dbReference type="ChEBI" id="CHEBI:57856"/>
        <dbReference type="ChEBI" id="CHEBI:59789"/>
        <dbReference type="ChEBI" id="CHEBI:90615"/>
        <dbReference type="ChEBI" id="CHEBI:90616"/>
        <dbReference type="EC" id="2.1.1.72"/>
    </reaction>
</comment>
<evidence type="ECO:0000256" key="1">
    <source>
        <dbReference type="ARBA" id="ARBA00006594"/>
    </source>
</evidence>
<keyword evidence="5" id="KW-0949">S-adenosyl-L-methionine</keyword>
<accession>A0A0P8C5N0</accession>
<keyword evidence="3 7" id="KW-0489">Methyltransferase</keyword>
<dbReference type="NCBIfam" id="TIGR00571">
    <property type="entry name" value="dam"/>
    <property type="match status" value="1"/>
</dbReference>
<evidence type="ECO:0000256" key="5">
    <source>
        <dbReference type="ARBA" id="ARBA00022691"/>
    </source>
</evidence>
<reference evidence="7 8" key="1">
    <citation type="submission" date="2015-09" db="EMBL/GenBank/DDBJ databases">
        <title>Identification and resolution of microdiversity through metagenomic sequencing of parallel consortia.</title>
        <authorList>
            <person name="Nelson W.C."/>
            <person name="Romine M.F."/>
            <person name="Lindemann S.R."/>
        </authorList>
    </citation>
    <scope>NUCLEOTIDE SEQUENCE [LARGE SCALE GENOMIC DNA]</scope>
    <source>
        <strain evidence="7">Ana</strain>
    </source>
</reference>
<dbReference type="GO" id="GO:0006298">
    <property type="term" value="P:mismatch repair"/>
    <property type="evidence" value="ECO:0007669"/>
    <property type="project" value="TreeGrafter"/>
</dbReference>
<dbReference type="GO" id="GO:0009307">
    <property type="term" value="P:DNA restriction-modification system"/>
    <property type="evidence" value="ECO:0007669"/>
    <property type="project" value="InterPro"/>
</dbReference>
<dbReference type="InterPro" id="IPR012263">
    <property type="entry name" value="M_m6A_EcoRV"/>
</dbReference>
<dbReference type="Pfam" id="PF02086">
    <property type="entry name" value="MethyltransfD12"/>
    <property type="match status" value="1"/>
</dbReference>
<dbReference type="STRING" id="1666911.HLUCCA11_03675"/>
<dbReference type="PIRSF" id="PIRSF000398">
    <property type="entry name" value="M_m6A_EcoRV"/>
    <property type="match status" value="1"/>
</dbReference>
<evidence type="ECO:0000313" key="8">
    <source>
        <dbReference type="Proteomes" id="UP000050465"/>
    </source>
</evidence>
<dbReference type="Gene3D" id="1.10.1020.10">
    <property type="entry name" value="Adenine-specific Methyltransferase, Domain 2"/>
    <property type="match status" value="1"/>
</dbReference>
<dbReference type="EMBL" id="LJZR01000003">
    <property type="protein sequence ID" value="KPQ37029.1"/>
    <property type="molecule type" value="Genomic_DNA"/>
</dbReference>
<dbReference type="EC" id="2.1.1.72" evidence="2"/>
<dbReference type="InterPro" id="IPR012327">
    <property type="entry name" value="MeTrfase_D12"/>
</dbReference>
<comment type="similarity">
    <text evidence="1">Belongs to the N(4)/N(6)-methyltransferase family.</text>
</comment>
<evidence type="ECO:0000256" key="4">
    <source>
        <dbReference type="ARBA" id="ARBA00022679"/>
    </source>
</evidence>
<dbReference type="SUPFAM" id="SSF53335">
    <property type="entry name" value="S-adenosyl-L-methionine-dependent methyltransferases"/>
    <property type="match status" value="1"/>
</dbReference>
<gene>
    <name evidence="7" type="primary">dam</name>
    <name evidence="7" type="ORF">HLUCCA11_03675</name>
</gene>
<dbReference type="Proteomes" id="UP000050465">
    <property type="component" value="Unassembled WGS sequence"/>
</dbReference>
<dbReference type="PROSITE" id="PS00092">
    <property type="entry name" value="N6_MTASE"/>
    <property type="match status" value="1"/>
</dbReference>